<evidence type="ECO:0000259" key="8">
    <source>
        <dbReference type="PROSITE" id="PS50931"/>
    </source>
</evidence>
<comment type="caution">
    <text evidence="9">The sequence shown here is derived from an EMBL/GenBank/DDBJ whole genome shotgun (WGS) entry which is preliminary data.</text>
</comment>
<feature type="domain" description="HTH lysR-type" evidence="8">
    <location>
        <begin position="34"/>
        <end position="91"/>
    </location>
</feature>
<dbReference type="Gene3D" id="3.40.190.290">
    <property type="match status" value="1"/>
</dbReference>
<protein>
    <recommendedName>
        <fullName evidence="6">HTH-type transcriptional regulator TtuA</fullName>
    </recommendedName>
    <alternativeName>
        <fullName evidence="7">Tartrate utilization transcriptional regulator</fullName>
    </alternativeName>
</protein>
<evidence type="ECO:0000256" key="5">
    <source>
        <dbReference type="ARBA" id="ARBA00054626"/>
    </source>
</evidence>
<evidence type="ECO:0000256" key="7">
    <source>
        <dbReference type="ARBA" id="ARBA00083243"/>
    </source>
</evidence>
<dbReference type="PANTHER" id="PTHR30537">
    <property type="entry name" value="HTH-TYPE TRANSCRIPTIONAL REGULATOR"/>
    <property type="match status" value="1"/>
</dbReference>
<dbReference type="GO" id="GO:0003700">
    <property type="term" value="F:DNA-binding transcription factor activity"/>
    <property type="evidence" value="ECO:0007669"/>
    <property type="project" value="InterPro"/>
</dbReference>
<evidence type="ECO:0000313" key="9">
    <source>
        <dbReference type="EMBL" id="TCU20112.1"/>
    </source>
</evidence>
<evidence type="ECO:0000256" key="2">
    <source>
        <dbReference type="ARBA" id="ARBA00023015"/>
    </source>
</evidence>
<dbReference type="GO" id="GO:0003677">
    <property type="term" value="F:DNA binding"/>
    <property type="evidence" value="ECO:0007669"/>
    <property type="project" value="UniProtKB-KW"/>
</dbReference>
<dbReference type="Pfam" id="PF00126">
    <property type="entry name" value="HTH_1"/>
    <property type="match status" value="1"/>
</dbReference>
<dbReference type="FunFam" id="1.10.10.10:FF:000001">
    <property type="entry name" value="LysR family transcriptional regulator"/>
    <property type="match status" value="1"/>
</dbReference>
<comment type="similarity">
    <text evidence="1">Belongs to the LysR transcriptional regulatory family.</text>
</comment>
<dbReference type="Pfam" id="PF03466">
    <property type="entry name" value="LysR_substrate"/>
    <property type="match status" value="1"/>
</dbReference>
<dbReference type="InterPro" id="IPR036388">
    <property type="entry name" value="WH-like_DNA-bd_sf"/>
</dbReference>
<keyword evidence="3 9" id="KW-0238">DNA-binding</keyword>
<dbReference type="PROSITE" id="PS50931">
    <property type="entry name" value="HTH_LYSR"/>
    <property type="match status" value="1"/>
</dbReference>
<proteinExistence type="inferred from homology"/>
<evidence type="ECO:0000313" key="10">
    <source>
        <dbReference type="Proteomes" id="UP000294576"/>
    </source>
</evidence>
<dbReference type="PANTHER" id="PTHR30537:SF5">
    <property type="entry name" value="HTH-TYPE TRANSCRIPTIONAL ACTIVATOR TTDR-RELATED"/>
    <property type="match status" value="1"/>
</dbReference>
<dbReference type="PRINTS" id="PR00039">
    <property type="entry name" value="HTHLYSR"/>
</dbReference>
<dbReference type="Gene3D" id="1.10.10.10">
    <property type="entry name" value="Winged helix-like DNA-binding domain superfamily/Winged helix DNA-binding domain"/>
    <property type="match status" value="1"/>
</dbReference>
<dbReference type="Proteomes" id="UP000294576">
    <property type="component" value="Unassembled WGS sequence"/>
</dbReference>
<gene>
    <name evidence="9" type="ORF">EV132_101176</name>
</gene>
<dbReference type="InterPro" id="IPR036390">
    <property type="entry name" value="WH_DNA-bd_sf"/>
</dbReference>
<keyword evidence="4" id="KW-0804">Transcription</keyword>
<dbReference type="SUPFAM" id="SSF53850">
    <property type="entry name" value="Periplasmic binding protein-like II"/>
    <property type="match status" value="1"/>
</dbReference>
<dbReference type="InterPro" id="IPR058163">
    <property type="entry name" value="LysR-type_TF_proteobact-type"/>
</dbReference>
<evidence type="ECO:0000256" key="1">
    <source>
        <dbReference type="ARBA" id="ARBA00009437"/>
    </source>
</evidence>
<dbReference type="InterPro" id="IPR000847">
    <property type="entry name" value="LysR_HTH_N"/>
</dbReference>
<dbReference type="InterPro" id="IPR005119">
    <property type="entry name" value="LysR_subst-bd"/>
</dbReference>
<evidence type="ECO:0000256" key="3">
    <source>
        <dbReference type="ARBA" id="ARBA00023125"/>
    </source>
</evidence>
<dbReference type="SUPFAM" id="SSF46785">
    <property type="entry name" value="Winged helix' DNA-binding domain"/>
    <property type="match status" value="1"/>
</dbReference>
<dbReference type="AlphaFoldDB" id="A0A4R3QJT6"/>
<evidence type="ECO:0000256" key="6">
    <source>
        <dbReference type="ARBA" id="ARBA00067332"/>
    </source>
</evidence>
<dbReference type="CDD" id="cd08474">
    <property type="entry name" value="PBP2_CrgA_like_5"/>
    <property type="match status" value="1"/>
</dbReference>
<sequence length="330" mass="36050">MGRAYPTEFPGKIPIFFQHLKAWVNNRRMSLRPDPFYGLSAFLAAAQAGSFTAAAARLGVSPAAVSQAVKSLEEKLGTPLFIRTTRRVGLTEAGAALLARTAPAAAEIIAAVEDVASAREPSGLLRLTVPRMAVPLVMEPIIPALRRAYPRVAVEVAVEDATVDLSIRSFDAGIRIGEYVERDMIAVRLTRDITWAVVASPAYLAARGRPDAPQDLARHEAIRYRFPNSGALYRWEFERDGRSFSVDPPGDLIVNDGALLVTWARAGLGLAYVADIAVEAELHAGQLIRVLEQFLPTTPGLFLYFPRRAQAQPKLRAFIDLARQVLRAAR</sequence>
<name>A0A4R3QJT6_RHISU</name>
<keyword evidence="2" id="KW-0805">Transcription regulation</keyword>
<evidence type="ECO:0000256" key="4">
    <source>
        <dbReference type="ARBA" id="ARBA00023163"/>
    </source>
</evidence>
<organism evidence="9 10">
    <name type="scientific">Rhizobium sullae</name>
    <name type="common">Rhizobium hedysari</name>
    <dbReference type="NCBI Taxonomy" id="50338"/>
    <lineage>
        <taxon>Bacteria</taxon>
        <taxon>Pseudomonadati</taxon>
        <taxon>Pseudomonadota</taxon>
        <taxon>Alphaproteobacteria</taxon>
        <taxon>Hyphomicrobiales</taxon>
        <taxon>Rhizobiaceae</taxon>
        <taxon>Rhizobium/Agrobacterium group</taxon>
        <taxon>Rhizobium</taxon>
    </lineage>
</organism>
<comment type="function">
    <text evidence="5">Transcriptional regulator of the ttuABCDE tartrate utilization operon.</text>
</comment>
<dbReference type="EMBL" id="SMBH01000001">
    <property type="protein sequence ID" value="TCU20112.1"/>
    <property type="molecule type" value="Genomic_DNA"/>
</dbReference>
<reference evidence="9 10" key="1">
    <citation type="submission" date="2019-03" db="EMBL/GenBank/DDBJ databases">
        <title>Genomic Encyclopedia of Type Strains, Phase IV (KMG-V): Genome sequencing to study the core and pangenomes of soil and plant-associated prokaryotes.</title>
        <authorList>
            <person name="Whitman W."/>
        </authorList>
    </citation>
    <scope>NUCLEOTIDE SEQUENCE [LARGE SCALE GENOMIC DNA]</scope>
    <source>
        <strain evidence="9 10">Hc14</strain>
    </source>
</reference>
<accession>A0A4R3QJT6</accession>